<comment type="caution">
    <text evidence="1">The sequence shown here is derived from an EMBL/GenBank/DDBJ whole genome shotgun (WGS) entry which is preliminary data.</text>
</comment>
<evidence type="ECO:0000313" key="1">
    <source>
        <dbReference type="EMBL" id="OXC77963.1"/>
    </source>
</evidence>
<dbReference type="Proteomes" id="UP000214720">
    <property type="component" value="Unassembled WGS sequence"/>
</dbReference>
<dbReference type="OrthoDB" id="569350at2"/>
<dbReference type="EMBL" id="MTHB01000085">
    <property type="protein sequence ID" value="OXC77963.1"/>
    <property type="molecule type" value="Genomic_DNA"/>
</dbReference>
<reference evidence="2" key="1">
    <citation type="submission" date="2017-01" db="EMBL/GenBank/DDBJ databases">
        <title>Genome Analysis of Deinococcus marmoris KOPRI26562.</title>
        <authorList>
            <person name="Kim J.H."/>
            <person name="Oh H.-M."/>
        </authorList>
    </citation>
    <scope>NUCLEOTIDE SEQUENCE [LARGE SCALE GENOMIC DNA]</scope>
    <source>
        <strain evidence="2">PAMC 26633</strain>
    </source>
</reference>
<evidence type="ECO:0000313" key="2">
    <source>
        <dbReference type="Proteomes" id="UP000214720"/>
    </source>
</evidence>
<dbReference type="RefSeq" id="WP_144021228.1">
    <property type="nucleotide sequence ID" value="NZ_MTHB01000085.1"/>
</dbReference>
<sequence>MVFQKIPVKRIPAARKCAMALQAISRQQTITEIARNFHCSRTTVHAQKNRALEAAANEFKDAIDDETLFTVPVTRSFIHQMVVGLFCICNSSYRGIMSFLKSIFDHPIALGSVFNILDAAANKAAVLNEAYALSPIRCSAADEVFHRNQPILSVVDIESRFCALLARAEDRDHETWGIHLLDLQARGYAPDTSIVDSAKGLIKGHANILPETTLRHDHFHFIRDLKDCARYLKNQVASRTTATLKLVRRAEKQRDAQKKEAQSAGASIALTGLVVLEETYATFQLLAQWLQHDVLQLAGYAPQVRAMLYDFIVAEMSIIAGRHPHRIDAIVTSLHYRRDALLDVADALNDQFAQLATQYGISIHTVWHVCHTTRYGIDHCAYHDQSSALESLIGEKADEIEDAVLAILKKTHRCSSMVENLHSRLRPYLSERKTVSHKTLGVLQFYLKHKPFMRSRHERLKNKTAAQAMTGKPHLPWLEILGFAGFKQPAA</sequence>
<proteinExistence type="predicted"/>
<name>A0A226X3P9_CABSO</name>
<protein>
    <submittedName>
        <fullName evidence="1">Uncharacterized protein</fullName>
    </submittedName>
</protein>
<accession>A0A226X3P9</accession>
<organism evidence="1 2">
    <name type="scientific">Caballeronia sordidicola</name>
    <name type="common">Burkholderia sordidicola</name>
    <dbReference type="NCBI Taxonomy" id="196367"/>
    <lineage>
        <taxon>Bacteria</taxon>
        <taxon>Pseudomonadati</taxon>
        <taxon>Pseudomonadota</taxon>
        <taxon>Betaproteobacteria</taxon>
        <taxon>Burkholderiales</taxon>
        <taxon>Burkholderiaceae</taxon>
        <taxon>Caballeronia</taxon>
    </lineage>
</organism>
<gene>
    <name evidence="1" type="ORF">BSU04_14245</name>
</gene>
<dbReference type="AlphaFoldDB" id="A0A226X3P9"/>